<evidence type="ECO:0000256" key="3">
    <source>
        <dbReference type="ARBA" id="ARBA00022553"/>
    </source>
</evidence>
<dbReference type="Proteomes" id="UP000003635">
    <property type="component" value="Unassembled WGS sequence"/>
</dbReference>
<accession>Q2CCA9</accession>
<feature type="signal peptide" evidence="8">
    <location>
        <begin position="1"/>
        <end position="25"/>
    </location>
</feature>
<keyword evidence="8" id="KW-0732">Signal</keyword>
<evidence type="ECO:0000256" key="4">
    <source>
        <dbReference type="ARBA" id="ARBA00022679"/>
    </source>
</evidence>
<evidence type="ECO:0000256" key="7">
    <source>
        <dbReference type="SAM" id="MobiDB-lite"/>
    </source>
</evidence>
<dbReference type="CDD" id="cd00130">
    <property type="entry name" value="PAS"/>
    <property type="match status" value="2"/>
</dbReference>
<evidence type="ECO:0000259" key="11">
    <source>
        <dbReference type="PROSITE" id="PS50113"/>
    </source>
</evidence>
<keyword evidence="6" id="KW-0902">Two-component regulatory system</keyword>
<dbReference type="Gene3D" id="3.30.450.20">
    <property type="entry name" value="PAS domain"/>
    <property type="match status" value="2"/>
</dbReference>
<dbReference type="eggNOG" id="COG5002">
    <property type="taxonomic scope" value="Bacteria"/>
</dbReference>
<dbReference type="InterPro" id="IPR005467">
    <property type="entry name" value="His_kinase_dom"/>
</dbReference>
<dbReference type="Pfam" id="PF13426">
    <property type="entry name" value="PAS_9"/>
    <property type="match status" value="2"/>
</dbReference>
<keyword evidence="5" id="KW-0418">Kinase</keyword>
<dbReference type="CDD" id="cd00082">
    <property type="entry name" value="HisKA"/>
    <property type="match status" value="1"/>
</dbReference>
<dbReference type="STRING" id="314256.OG2516_07253"/>
<feature type="region of interest" description="Disordered" evidence="7">
    <location>
        <begin position="533"/>
        <end position="552"/>
    </location>
</feature>
<evidence type="ECO:0000259" key="9">
    <source>
        <dbReference type="PROSITE" id="PS50109"/>
    </source>
</evidence>
<evidence type="ECO:0000256" key="5">
    <source>
        <dbReference type="ARBA" id="ARBA00022777"/>
    </source>
</evidence>
<dbReference type="SMART" id="SM00091">
    <property type="entry name" value="PAS"/>
    <property type="match status" value="2"/>
</dbReference>
<evidence type="ECO:0000256" key="6">
    <source>
        <dbReference type="ARBA" id="ARBA00023012"/>
    </source>
</evidence>
<dbReference type="InterPro" id="IPR036890">
    <property type="entry name" value="HATPase_C_sf"/>
</dbReference>
<comment type="catalytic activity">
    <reaction evidence="1">
        <text>ATP + protein L-histidine = ADP + protein N-phospho-L-histidine.</text>
        <dbReference type="EC" id="2.7.13.3"/>
    </reaction>
</comment>
<dbReference type="Pfam" id="PF00512">
    <property type="entry name" value="HisKA"/>
    <property type="match status" value="1"/>
</dbReference>
<dbReference type="InterPro" id="IPR003594">
    <property type="entry name" value="HATPase_dom"/>
</dbReference>
<dbReference type="InterPro" id="IPR035965">
    <property type="entry name" value="PAS-like_dom_sf"/>
</dbReference>
<feature type="chain" id="PRO_5004206847" description="histidine kinase" evidence="8">
    <location>
        <begin position="26"/>
        <end position="552"/>
    </location>
</feature>
<dbReference type="FunFam" id="3.30.565.10:FF:000006">
    <property type="entry name" value="Sensor histidine kinase WalK"/>
    <property type="match status" value="1"/>
</dbReference>
<evidence type="ECO:0000313" key="12">
    <source>
        <dbReference type="EMBL" id="EAR50324.1"/>
    </source>
</evidence>
<evidence type="ECO:0000256" key="1">
    <source>
        <dbReference type="ARBA" id="ARBA00000085"/>
    </source>
</evidence>
<keyword evidence="3" id="KW-0597">Phosphoprotein</keyword>
<evidence type="ECO:0000256" key="2">
    <source>
        <dbReference type="ARBA" id="ARBA00012438"/>
    </source>
</evidence>
<name>Q2CCA9_OCEGH</name>
<dbReference type="SUPFAM" id="SSF55874">
    <property type="entry name" value="ATPase domain of HSP90 chaperone/DNA topoisomerase II/histidine kinase"/>
    <property type="match status" value="1"/>
</dbReference>
<feature type="domain" description="Histidine kinase" evidence="9">
    <location>
        <begin position="315"/>
        <end position="534"/>
    </location>
</feature>
<dbReference type="InterPro" id="IPR001610">
    <property type="entry name" value="PAC"/>
</dbReference>
<dbReference type="InterPro" id="IPR000700">
    <property type="entry name" value="PAS-assoc_C"/>
</dbReference>
<gene>
    <name evidence="12" type="ORF">OG2516_07253</name>
</gene>
<dbReference type="SMART" id="SM00388">
    <property type="entry name" value="HisKA"/>
    <property type="match status" value="1"/>
</dbReference>
<dbReference type="Pfam" id="PF02518">
    <property type="entry name" value="HATPase_c"/>
    <property type="match status" value="1"/>
</dbReference>
<dbReference type="PANTHER" id="PTHR43711">
    <property type="entry name" value="TWO-COMPONENT HISTIDINE KINASE"/>
    <property type="match status" value="1"/>
</dbReference>
<feature type="domain" description="PAS" evidence="10">
    <location>
        <begin position="190"/>
        <end position="261"/>
    </location>
</feature>
<dbReference type="InterPro" id="IPR000014">
    <property type="entry name" value="PAS"/>
</dbReference>
<proteinExistence type="predicted"/>
<comment type="caution">
    <text evidence="12">The sequence shown here is derived from an EMBL/GenBank/DDBJ whole genome shotgun (WGS) entry which is preliminary data.</text>
</comment>
<dbReference type="CDD" id="cd00075">
    <property type="entry name" value="HATPase"/>
    <property type="match status" value="1"/>
</dbReference>
<dbReference type="GO" id="GO:0000155">
    <property type="term" value="F:phosphorelay sensor kinase activity"/>
    <property type="evidence" value="ECO:0007669"/>
    <property type="project" value="InterPro"/>
</dbReference>
<evidence type="ECO:0000259" key="10">
    <source>
        <dbReference type="PROSITE" id="PS50112"/>
    </source>
</evidence>
<feature type="domain" description="PAS" evidence="10">
    <location>
        <begin position="68"/>
        <end position="115"/>
    </location>
</feature>
<dbReference type="EMBL" id="AAOT01000031">
    <property type="protein sequence ID" value="EAR50324.1"/>
    <property type="molecule type" value="Genomic_DNA"/>
</dbReference>
<dbReference type="HOGENOM" id="CLU_000445_114_71_5"/>
<evidence type="ECO:0000256" key="8">
    <source>
        <dbReference type="SAM" id="SignalP"/>
    </source>
</evidence>
<dbReference type="AlphaFoldDB" id="Q2CCA9"/>
<dbReference type="PANTHER" id="PTHR43711:SF1">
    <property type="entry name" value="HISTIDINE KINASE 1"/>
    <property type="match status" value="1"/>
</dbReference>
<feature type="domain" description="PAC" evidence="11">
    <location>
        <begin position="142"/>
        <end position="194"/>
    </location>
</feature>
<keyword evidence="13" id="KW-1185">Reference proteome</keyword>
<evidence type="ECO:0000313" key="13">
    <source>
        <dbReference type="Proteomes" id="UP000003635"/>
    </source>
</evidence>
<dbReference type="RefSeq" id="WP_007254976.1">
    <property type="nucleotide sequence ID" value="NZ_CH724107.1"/>
</dbReference>
<dbReference type="InterPro" id="IPR004358">
    <property type="entry name" value="Sig_transdc_His_kin-like_C"/>
</dbReference>
<dbReference type="InterPro" id="IPR036097">
    <property type="entry name" value="HisK_dim/P_sf"/>
</dbReference>
<dbReference type="Gene3D" id="3.30.565.10">
    <property type="entry name" value="Histidine kinase-like ATPase, C-terminal domain"/>
    <property type="match status" value="1"/>
</dbReference>
<reference evidence="12 13" key="1">
    <citation type="journal article" date="2010" name="J. Bacteriol.">
        <title>Genome sequences of Oceanicola granulosus HTCC2516(T) and Oceanicola batsensis HTCC2597(TDelta).</title>
        <authorList>
            <person name="Thrash J.C."/>
            <person name="Cho J.C."/>
            <person name="Vergin K.L."/>
            <person name="Giovannoni S.J."/>
        </authorList>
    </citation>
    <scope>NUCLEOTIDE SEQUENCE [LARGE SCALE GENOMIC DNA]</scope>
    <source>
        <strain evidence="13">ATCC BAA-861 / DSM 15982 / KCTC 12143 / HTCC2516</strain>
    </source>
</reference>
<organism evidence="12 13">
    <name type="scientific">Oceanicola granulosus (strain ATCC BAA-861 / DSM 15982 / KCTC 12143 / HTCC2516)</name>
    <dbReference type="NCBI Taxonomy" id="314256"/>
    <lineage>
        <taxon>Bacteria</taxon>
        <taxon>Pseudomonadati</taxon>
        <taxon>Pseudomonadota</taxon>
        <taxon>Alphaproteobacteria</taxon>
        <taxon>Rhodobacterales</taxon>
        <taxon>Roseobacteraceae</taxon>
        <taxon>Oceanicola</taxon>
    </lineage>
</organism>
<sequence>MRFRQLNKAGLLAPLAALTSSPAIAQVTDPAPSNQALYWLGVSVVAVCAGLVATRLRAQTAPREPSETEKQLAHEVRALNAHAIVLVADSRMRIVHVNDRFVEASGFTRSELVGRPTSWIYLSNDQKTHGEICRHIFDGKTWSGETRLRCKDGTYRWTQTTIIPRLDENGKVIGTVGIRTDITASKTASEERDIVSALHRLSDAVVMFSADSFRILYLNETAMSLLDWNEARYPTKRMFDIDFEHDPDEVRSVLQKLVNGTANSLSFEIRLSDRPFLANLQLVRPAAGEARFVAILRDLSEREEMDRAKNEFISTVSHELRSPLTSIKGAMGLVLSGAAGEISPKAAELVEIAHRNADRLVLIVNDILDLEKIAAGRMEFTLERHDLMVILREARAANNAYAERFQVKISVRPPAAPAWANVDADRILQVLTNLLSNAAKFSRPGSEILATVSTEGGRHTVSVTDRGVGIPQEALATIFERFQQVDNPGHNAPRGSGLGLSIVKAIVESHGGSVSVDSTPGEGTTVSFTLDDADADAAAPDETPPLIAANSS</sequence>
<protein>
    <recommendedName>
        <fullName evidence="2">histidine kinase</fullName>
        <ecNumber evidence="2">2.7.13.3</ecNumber>
    </recommendedName>
</protein>
<keyword evidence="4" id="KW-0808">Transferase</keyword>
<dbReference type="EC" id="2.7.13.3" evidence="2"/>
<dbReference type="InterPro" id="IPR003661">
    <property type="entry name" value="HisK_dim/P_dom"/>
</dbReference>
<dbReference type="InterPro" id="IPR050736">
    <property type="entry name" value="Sensor_HK_Regulatory"/>
</dbReference>
<dbReference type="NCBIfam" id="TIGR00229">
    <property type="entry name" value="sensory_box"/>
    <property type="match status" value="1"/>
</dbReference>
<dbReference type="SMART" id="SM00387">
    <property type="entry name" value="HATPase_c"/>
    <property type="match status" value="1"/>
</dbReference>
<dbReference type="PROSITE" id="PS50112">
    <property type="entry name" value="PAS"/>
    <property type="match status" value="2"/>
</dbReference>
<dbReference type="SUPFAM" id="SSF47384">
    <property type="entry name" value="Homodimeric domain of signal transducing histidine kinase"/>
    <property type="match status" value="1"/>
</dbReference>
<dbReference type="Gene3D" id="1.10.287.130">
    <property type="match status" value="1"/>
</dbReference>
<dbReference type="SUPFAM" id="SSF55785">
    <property type="entry name" value="PYP-like sensor domain (PAS domain)"/>
    <property type="match status" value="2"/>
</dbReference>
<dbReference type="PROSITE" id="PS50109">
    <property type="entry name" value="HIS_KIN"/>
    <property type="match status" value="1"/>
</dbReference>
<dbReference type="PROSITE" id="PS50113">
    <property type="entry name" value="PAC"/>
    <property type="match status" value="1"/>
</dbReference>
<dbReference type="PRINTS" id="PR00344">
    <property type="entry name" value="BCTRLSENSOR"/>
</dbReference>
<dbReference type="SMART" id="SM00086">
    <property type="entry name" value="PAC"/>
    <property type="match status" value="1"/>
</dbReference>